<dbReference type="GO" id="GO:0061630">
    <property type="term" value="F:ubiquitin protein ligase activity"/>
    <property type="evidence" value="ECO:0007669"/>
    <property type="project" value="UniProtKB-EC"/>
</dbReference>
<evidence type="ECO:0000313" key="7">
    <source>
        <dbReference type="EMBL" id="KDR68228.1"/>
    </source>
</evidence>
<gene>
    <name evidence="7" type="ORF">GALMADRAFT_78862</name>
</gene>
<dbReference type="Gene3D" id="3.90.1750.10">
    <property type="entry name" value="Hect, E3 ligase catalytic domains"/>
    <property type="match status" value="1"/>
</dbReference>
<dbReference type="SMART" id="SM00119">
    <property type="entry name" value="HECTc"/>
    <property type="match status" value="1"/>
</dbReference>
<evidence type="ECO:0000256" key="3">
    <source>
        <dbReference type="ARBA" id="ARBA00022679"/>
    </source>
</evidence>
<dbReference type="STRING" id="685588.A0A067SN64"/>
<dbReference type="EMBL" id="KL142409">
    <property type="protein sequence ID" value="KDR68228.1"/>
    <property type="molecule type" value="Genomic_DNA"/>
</dbReference>
<dbReference type="InterPro" id="IPR035983">
    <property type="entry name" value="Hect_E3_ubiquitin_ligase"/>
</dbReference>
<keyword evidence="4 5" id="KW-0833">Ubl conjugation pathway</keyword>
<dbReference type="Proteomes" id="UP000027222">
    <property type="component" value="Unassembled WGS sequence"/>
</dbReference>
<accession>A0A067SN64</accession>
<dbReference type="AlphaFoldDB" id="A0A067SN64"/>
<feature type="domain" description="HECT" evidence="6">
    <location>
        <begin position="1"/>
        <end position="227"/>
    </location>
</feature>
<evidence type="ECO:0000256" key="5">
    <source>
        <dbReference type="PROSITE-ProRule" id="PRU00104"/>
    </source>
</evidence>
<dbReference type="OrthoDB" id="8068875at2759"/>
<reference evidence="8" key="1">
    <citation type="journal article" date="2014" name="Proc. Natl. Acad. Sci. U.S.A.">
        <title>Extensive sampling of basidiomycete genomes demonstrates inadequacy of the white-rot/brown-rot paradigm for wood decay fungi.</title>
        <authorList>
            <person name="Riley R."/>
            <person name="Salamov A.A."/>
            <person name="Brown D.W."/>
            <person name="Nagy L.G."/>
            <person name="Floudas D."/>
            <person name="Held B.W."/>
            <person name="Levasseur A."/>
            <person name="Lombard V."/>
            <person name="Morin E."/>
            <person name="Otillar R."/>
            <person name="Lindquist E.A."/>
            <person name="Sun H."/>
            <person name="LaButti K.M."/>
            <person name="Schmutz J."/>
            <person name="Jabbour D."/>
            <person name="Luo H."/>
            <person name="Baker S.E."/>
            <person name="Pisabarro A.G."/>
            <person name="Walton J.D."/>
            <person name="Blanchette R.A."/>
            <person name="Henrissat B."/>
            <person name="Martin F."/>
            <person name="Cullen D."/>
            <person name="Hibbett D.S."/>
            <person name="Grigoriev I.V."/>
        </authorList>
    </citation>
    <scope>NUCLEOTIDE SEQUENCE [LARGE SCALE GENOMIC DNA]</scope>
    <source>
        <strain evidence="8">CBS 339.88</strain>
    </source>
</reference>
<evidence type="ECO:0000313" key="8">
    <source>
        <dbReference type="Proteomes" id="UP000027222"/>
    </source>
</evidence>
<dbReference type="FunFam" id="3.30.2160.10:FF:000002">
    <property type="entry name" value="Putative Ubiquitin-protein ligase E3C"/>
    <property type="match status" value="1"/>
</dbReference>
<evidence type="ECO:0000256" key="2">
    <source>
        <dbReference type="ARBA" id="ARBA00012485"/>
    </source>
</evidence>
<keyword evidence="8" id="KW-1185">Reference proteome</keyword>
<comment type="catalytic activity">
    <reaction evidence="1">
        <text>S-ubiquitinyl-[E2 ubiquitin-conjugating enzyme]-L-cysteine + [acceptor protein]-L-lysine = [E2 ubiquitin-conjugating enzyme]-L-cysteine + N(6)-ubiquitinyl-[acceptor protein]-L-lysine.</text>
        <dbReference type="EC" id="2.3.2.26"/>
    </reaction>
</comment>
<organism evidence="7 8">
    <name type="scientific">Galerina marginata (strain CBS 339.88)</name>
    <dbReference type="NCBI Taxonomy" id="685588"/>
    <lineage>
        <taxon>Eukaryota</taxon>
        <taxon>Fungi</taxon>
        <taxon>Dikarya</taxon>
        <taxon>Basidiomycota</taxon>
        <taxon>Agaricomycotina</taxon>
        <taxon>Agaricomycetes</taxon>
        <taxon>Agaricomycetidae</taxon>
        <taxon>Agaricales</taxon>
        <taxon>Agaricineae</taxon>
        <taxon>Strophariaceae</taxon>
        <taxon>Galerina</taxon>
    </lineage>
</organism>
<dbReference type="Gene3D" id="3.30.2410.10">
    <property type="entry name" value="Hect, E3 ligase catalytic domain"/>
    <property type="match status" value="1"/>
</dbReference>
<dbReference type="InterPro" id="IPR044611">
    <property type="entry name" value="E3A/B/C-like"/>
</dbReference>
<dbReference type="PROSITE" id="PS50237">
    <property type="entry name" value="HECT"/>
    <property type="match status" value="1"/>
</dbReference>
<dbReference type="PANTHER" id="PTHR45700">
    <property type="entry name" value="UBIQUITIN-PROTEIN LIGASE E3C"/>
    <property type="match status" value="1"/>
</dbReference>
<feature type="non-terminal residue" evidence="7">
    <location>
        <position position="1"/>
    </location>
</feature>
<dbReference type="GO" id="GO:0006511">
    <property type="term" value="P:ubiquitin-dependent protein catabolic process"/>
    <property type="evidence" value="ECO:0007669"/>
    <property type="project" value="TreeGrafter"/>
</dbReference>
<dbReference type="Pfam" id="PF00632">
    <property type="entry name" value="HECT"/>
    <property type="match status" value="1"/>
</dbReference>
<name>A0A067SN64_GALM3</name>
<evidence type="ECO:0000256" key="4">
    <source>
        <dbReference type="ARBA" id="ARBA00022786"/>
    </source>
</evidence>
<dbReference type="SUPFAM" id="SSF56204">
    <property type="entry name" value="Hect, E3 ligase catalytic domain"/>
    <property type="match status" value="1"/>
</dbReference>
<dbReference type="HOGENOM" id="CLU_002173_9_3_1"/>
<dbReference type="GO" id="GO:0000209">
    <property type="term" value="P:protein polyubiquitination"/>
    <property type="evidence" value="ECO:0007669"/>
    <property type="project" value="InterPro"/>
</dbReference>
<proteinExistence type="predicted"/>
<feature type="active site" description="Glycyl thioester intermediate" evidence="5">
    <location>
        <position position="221"/>
    </location>
</feature>
<dbReference type="InterPro" id="IPR000569">
    <property type="entry name" value="HECT_dom"/>
</dbReference>
<sequence>IYEGILVETVFAYFFLSKWLERKSYIDDLFSLDPDLHRRLLSLKHSTENIENLSLYFTIATEESGVTKTVDLIPNGQNIAVTGENRLRFIELSARYRLNVQIAEQSEAFLQGLSQFIQPRWLKMFNQRELQMLIGGTFAPIDLDDLRRHTTYGGVYHTDHETIITFWRVINSFYRWQKHSLLRFVTSCSRPHVLGFKELVPNFSIHDDGSDENRLPTSSACVNLLKVRDNYFLIYLFISRWANVPLPWLSFLCMYKREGQMREMLLEAVTFRAGFDSS</sequence>
<dbReference type="EC" id="2.3.2.26" evidence="2"/>
<keyword evidence="3" id="KW-0808">Transferase</keyword>
<dbReference type="Gene3D" id="3.30.2160.10">
    <property type="entry name" value="Hect, E3 ligase catalytic domain"/>
    <property type="match status" value="1"/>
</dbReference>
<protein>
    <recommendedName>
        <fullName evidence="2">HECT-type E3 ubiquitin transferase</fullName>
        <ecNumber evidence="2">2.3.2.26</ecNumber>
    </recommendedName>
</protein>
<evidence type="ECO:0000256" key="1">
    <source>
        <dbReference type="ARBA" id="ARBA00000885"/>
    </source>
</evidence>
<dbReference type="PANTHER" id="PTHR45700:SF2">
    <property type="entry name" value="UBIQUITIN-PROTEIN LIGASE E3C"/>
    <property type="match status" value="1"/>
</dbReference>
<evidence type="ECO:0000259" key="6">
    <source>
        <dbReference type="PROSITE" id="PS50237"/>
    </source>
</evidence>